<proteinExistence type="predicted"/>
<keyword evidence="2" id="KW-1185">Reference proteome</keyword>
<dbReference type="RefSeq" id="WP_184140348.1">
    <property type="nucleotide sequence ID" value="NZ_JACHIK010000001.1"/>
</dbReference>
<sequence>MKSRLLPPGLLFVTALVVVILAIPFARAPSSRLHDEGLSKAFAGRRG</sequence>
<organism evidence="1 2">
    <name type="scientific">Shinella fusca</name>
    <dbReference type="NCBI Taxonomy" id="544480"/>
    <lineage>
        <taxon>Bacteria</taxon>
        <taxon>Pseudomonadati</taxon>
        <taxon>Pseudomonadota</taxon>
        <taxon>Alphaproteobacteria</taxon>
        <taxon>Hyphomicrobiales</taxon>
        <taxon>Rhizobiaceae</taxon>
        <taxon>Shinella</taxon>
    </lineage>
</organism>
<reference evidence="1 2" key="1">
    <citation type="submission" date="2020-08" db="EMBL/GenBank/DDBJ databases">
        <title>Genomic Encyclopedia of Type Strains, Phase IV (KMG-IV): sequencing the most valuable type-strain genomes for metagenomic binning, comparative biology and taxonomic classification.</title>
        <authorList>
            <person name="Goeker M."/>
        </authorList>
    </citation>
    <scope>NUCLEOTIDE SEQUENCE [LARGE SCALE GENOMIC DNA]</scope>
    <source>
        <strain evidence="1 2">DSM 21319</strain>
    </source>
</reference>
<dbReference type="EMBL" id="JACHIK010000001">
    <property type="protein sequence ID" value="MBB5041045.1"/>
    <property type="molecule type" value="Genomic_DNA"/>
</dbReference>
<comment type="caution">
    <text evidence="1">The sequence shown here is derived from an EMBL/GenBank/DDBJ whole genome shotgun (WGS) entry which is preliminary data.</text>
</comment>
<protein>
    <submittedName>
        <fullName evidence="1">Uncharacterized protein</fullName>
    </submittedName>
</protein>
<name>A0A7W8DT51_9HYPH</name>
<evidence type="ECO:0000313" key="2">
    <source>
        <dbReference type="Proteomes" id="UP000535406"/>
    </source>
</evidence>
<accession>A0A7W8DT51</accession>
<dbReference type="AlphaFoldDB" id="A0A7W8DT51"/>
<evidence type="ECO:0000313" key="1">
    <source>
        <dbReference type="EMBL" id="MBB5041045.1"/>
    </source>
</evidence>
<gene>
    <name evidence="1" type="ORF">HNQ66_000423</name>
</gene>
<dbReference type="Proteomes" id="UP000535406">
    <property type="component" value="Unassembled WGS sequence"/>
</dbReference>